<gene>
    <name evidence="15" type="ORF">E2F49_06680</name>
</gene>
<comment type="similarity">
    <text evidence="2 10">Belongs to the acyl-CoA dehydrogenase family.</text>
</comment>
<evidence type="ECO:0000256" key="9">
    <source>
        <dbReference type="ARBA" id="ARBA00069043"/>
    </source>
</evidence>
<dbReference type="InterPro" id="IPR037069">
    <property type="entry name" value="AcylCoA_DH/ox_N_sf"/>
</dbReference>
<dbReference type="SUPFAM" id="SSF47203">
    <property type="entry name" value="Acyl-CoA dehydrogenase C-terminal domain-like"/>
    <property type="match status" value="1"/>
</dbReference>
<evidence type="ECO:0000259" key="14">
    <source>
        <dbReference type="Pfam" id="PF12806"/>
    </source>
</evidence>
<sequence>MSTYHAPLTDIRFALHDVLQVETLFASLGFEDANRETLDAVLDECARLCETVLAPLNRVGDEQGVRFDKATGAVTTPDGFKDAYDQFVEGGWTGMSAPAEYGGMNMPHGVGICLEEMIDAANLAWSNFPLLSHGAVNALRHHGADWQKEVFLKPLIAGTWTGTMCLTEPQCGTDLGLLKTRAEPAGDDSYSITGTKIFITAGEHDLTDNIIHLVLARLPDAPEGSRGISLFIVPKVQVARDGSIGERNAVRCGAVEHKMGIHGSATCVINFDGAQGYLIGQPHKGLMAMFTMMNTARLGVGVQGLGLATRAYENALRYARERLQSRALSGPKLPSKAADPILVQPDVRRMLLTCKALTEGGRLLAYHAGSLVDSAELAADADARKQADDLLGFLTPIVKGCLTEWGNECTYHALQCFGGHGYIAEHGMEQLARDARITTLYEGTTGIQALDLMGRKTLQLQGAGLRVFLGMVEAFCVEHAGNAALAEFVEPLQAKAGEWQALTRSIAERAAADPEEIGAAAYDYLFFSGYVALAYWWARSVAVADASARPETFKAGKRETARFYFSRILPRTKTHAAAIASGPASLLGIADEALDS</sequence>
<evidence type="ECO:0000256" key="5">
    <source>
        <dbReference type="ARBA" id="ARBA00023002"/>
    </source>
</evidence>
<dbReference type="InterPro" id="IPR013786">
    <property type="entry name" value="AcylCoA_DH/ox_N"/>
</dbReference>
<evidence type="ECO:0000256" key="1">
    <source>
        <dbReference type="ARBA" id="ARBA00001974"/>
    </source>
</evidence>
<dbReference type="Gene3D" id="2.40.110.10">
    <property type="entry name" value="Butyryl-CoA Dehydrogenase, subunit A, domain 2"/>
    <property type="match status" value="1"/>
</dbReference>
<dbReference type="SUPFAM" id="SSF56645">
    <property type="entry name" value="Acyl-CoA dehydrogenase NM domain-like"/>
    <property type="match status" value="1"/>
</dbReference>
<dbReference type="Proteomes" id="UP000295543">
    <property type="component" value="Unassembled WGS sequence"/>
</dbReference>
<evidence type="ECO:0000256" key="2">
    <source>
        <dbReference type="ARBA" id="ARBA00009347"/>
    </source>
</evidence>
<dbReference type="FunFam" id="2.40.110.10:FF:000031">
    <property type="entry name" value="Acyl-CoA dehydrogenase, putative"/>
    <property type="match status" value="1"/>
</dbReference>
<dbReference type="EMBL" id="SMTG01000002">
    <property type="protein sequence ID" value="TDK33676.1"/>
    <property type="molecule type" value="Genomic_DNA"/>
</dbReference>
<evidence type="ECO:0000256" key="4">
    <source>
        <dbReference type="ARBA" id="ARBA00022827"/>
    </source>
</evidence>
<accession>A0A4R5UEP4</accession>
<evidence type="ECO:0000256" key="10">
    <source>
        <dbReference type="RuleBase" id="RU362125"/>
    </source>
</evidence>
<feature type="domain" description="Acetyl-CoA dehydrogenase-like C-terminal" evidence="14">
    <location>
        <begin position="468"/>
        <end position="588"/>
    </location>
</feature>
<dbReference type="Pfam" id="PF02770">
    <property type="entry name" value="Acyl-CoA_dh_M"/>
    <property type="match status" value="1"/>
</dbReference>
<keyword evidence="4 10" id="KW-0274">FAD</keyword>
<proteinExistence type="inferred from homology"/>
<keyword evidence="3 10" id="KW-0285">Flavoprotein</keyword>
<dbReference type="RefSeq" id="WP_133393093.1">
    <property type="nucleotide sequence ID" value="NZ_SMTG01000002.1"/>
</dbReference>
<dbReference type="InterPro" id="IPR009100">
    <property type="entry name" value="AcylCoA_DH/oxidase_NM_dom_sf"/>
</dbReference>
<keyword evidence="5 10" id="KW-0560">Oxidoreductase</keyword>
<evidence type="ECO:0000256" key="3">
    <source>
        <dbReference type="ARBA" id="ARBA00022630"/>
    </source>
</evidence>
<comment type="caution">
    <text evidence="15">The sequence shown here is derived from an EMBL/GenBank/DDBJ whole genome shotgun (WGS) entry which is preliminary data.</text>
</comment>
<keyword evidence="16" id="KW-1185">Reference proteome</keyword>
<organism evidence="15 16">
    <name type="scientific">Luteimonas terrae</name>
    <dbReference type="NCBI Taxonomy" id="1530191"/>
    <lineage>
        <taxon>Bacteria</taxon>
        <taxon>Pseudomonadati</taxon>
        <taxon>Pseudomonadota</taxon>
        <taxon>Gammaproteobacteria</taxon>
        <taxon>Lysobacterales</taxon>
        <taxon>Lysobacteraceae</taxon>
        <taxon>Luteimonas</taxon>
    </lineage>
</organism>
<dbReference type="Pfam" id="PF02771">
    <property type="entry name" value="Acyl-CoA_dh_N"/>
    <property type="match status" value="1"/>
</dbReference>
<dbReference type="Gene3D" id="1.20.140.10">
    <property type="entry name" value="Butyryl-CoA Dehydrogenase, subunit A, domain 3"/>
    <property type="match status" value="1"/>
</dbReference>
<dbReference type="Pfam" id="PF00441">
    <property type="entry name" value="Acyl-CoA_dh_1"/>
    <property type="match status" value="1"/>
</dbReference>
<comment type="catalytic activity">
    <reaction evidence="6">
        <text>3-(methylsulfanyl)propanoyl-CoA + oxidized [electron-transfer flavoprotein] + H(+) = 3-(methylsulfanyl)acryloyl-CoA + reduced [electron-transfer flavoprotein]</text>
        <dbReference type="Rhea" id="RHEA:52612"/>
        <dbReference type="Rhea" id="RHEA-COMP:10685"/>
        <dbReference type="Rhea" id="RHEA-COMP:10686"/>
        <dbReference type="ChEBI" id="CHEBI:15378"/>
        <dbReference type="ChEBI" id="CHEBI:57692"/>
        <dbReference type="ChEBI" id="CHEBI:58307"/>
        <dbReference type="ChEBI" id="CHEBI:82815"/>
        <dbReference type="ChEBI" id="CHEBI:84994"/>
        <dbReference type="EC" id="1.3.99.41"/>
    </reaction>
    <physiologicalReaction direction="left-to-right" evidence="6">
        <dbReference type="Rhea" id="RHEA:52613"/>
    </physiologicalReaction>
</comment>
<dbReference type="AlphaFoldDB" id="A0A4R5UEP4"/>
<dbReference type="Pfam" id="PF12806">
    <property type="entry name" value="Acyl-CoA_dh_C"/>
    <property type="match status" value="1"/>
</dbReference>
<evidence type="ECO:0000313" key="16">
    <source>
        <dbReference type="Proteomes" id="UP000295543"/>
    </source>
</evidence>
<dbReference type="GO" id="GO:0016627">
    <property type="term" value="F:oxidoreductase activity, acting on the CH-CH group of donors"/>
    <property type="evidence" value="ECO:0007669"/>
    <property type="project" value="InterPro"/>
</dbReference>
<name>A0A4R5UEP4_9GAMM</name>
<evidence type="ECO:0000259" key="13">
    <source>
        <dbReference type="Pfam" id="PF02771"/>
    </source>
</evidence>
<dbReference type="InterPro" id="IPR036250">
    <property type="entry name" value="AcylCo_DH-like_C"/>
</dbReference>
<dbReference type="InterPro" id="IPR052166">
    <property type="entry name" value="Diverse_Acyl-CoA_DH"/>
</dbReference>
<evidence type="ECO:0000256" key="8">
    <source>
        <dbReference type="ARBA" id="ARBA00066694"/>
    </source>
</evidence>
<dbReference type="Gene3D" id="1.10.540.10">
    <property type="entry name" value="Acyl-CoA dehydrogenase/oxidase, N-terminal domain"/>
    <property type="match status" value="1"/>
</dbReference>
<evidence type="ECO:0000259" key="12">
    <source>
        <dbReference type="Pfam" id="PF02770"/>
    </source>
</evidence>
<evidence type="ECO:0000256" key="6">
    <source>
        <dbReference type="ARBA" id="ARBA00051388"/>
    </source>
</evidence>
<protein>
    <recommendedName>
        <fullName evidence="9">3-methylmercaptopropionyl-CoA dehydrogenase</fullName>
        <ecNumber evidence="8">1.3.99.41</ecNumber>
    </recommendedName>
</protein>
<feature type="domain" description="Acyl-CoA dehydrogenase/oxidase C-terminal" evidence="11">
    <location>
        <begin position="284"/>
        <end position="452"/>
    </location>
</feature>
<comment type="function">
    <text evidence="7">Involved in the assimilation of dimethylsulphoniopropionate (DMSP), an important compound in the fixation of carbon in marine phytoplankton, by mediating the conversion of 3-(methylthio)propanoyl-CoA (MMPA-CoA) to 3-(methylthio)acryloyl-CoA (MTA-CoA).</text>
</comment>
<evidence type="ECO:0000313" key="15">
    <source>
        <dbReference type="EMBL" id="TDK33676.1"/>
    </source>
</evidence>
<dbReference type="PANTHER" id="PTHR42803">
    <property type="entry name" value="ACYL-COA DEHYDROGENASE"/>
    <property type="match status" value="1"/>
</dbReference>
<dbReference type="GO" id="GO:0050660">
    <property type="term" value="F:flavin adenine dinucleotide binding"/>
    <property type="evidence" value="ECO:0007669"/>
    <property type="project" value="InterPro"/>
</dbReference>
<feature type="domain" description="Acyl-CoA oxidase/dehydrogenase middle" evidence="12">
    <location>
        <begin position="164"/>
        <end position="272"/>
    </location>
</feature>
<dbReference type="InterPro" id="IPR006091">
    <property type="entry name" value="Acyl-CoA_Oxase/DH_mid-dom"/>
</dbReference>
<dbReference type="InterPro" id="IPR025878">
    <property type="entry name" value="Acyl-CoA_dh-like_C_dom"/>
</dbReference>
<dbReference type="InterPro" id="IPR046373">
    <property type="entry name" value="Acyl-CoA_Oxase/DH_mid-dom_sf"/>
</dbReference>
<feature type="domain" description="Acyl-CoA dehydrogenase/oxidase N-terminal" evidence="13">
    <location>
        <begin position="37"/>
        <end position="158"/>
    </location>
</feature>
<evidence type="ECO:0000256" key="7">
    <source>
        <dbReference type="ARBA" id="ARBA00058683"/>
    </source>
</evidence>
<comment type="cofactor">
    <cofactor evidence="1 10">
        <name>FAD</name>
        <dbReference type="ChEBI" id="CHEBI:57692"/>
    </cofactor>
</comment>
<evidence type="ECO:0000259" key="11">
    <source>
        <dbReference type="Pfam" id="PF00441"/>
    </source>
</evidence>
<dbReference type="EC" id="1.3.99.41" evidence="8"/>
<reference evidence="15 16" key="1">
    <citation type="submission" date="2019-03" db="EMBL/GenBank/DDBJ databases">
        <title>Luteimonas zhaokaii sp.nov., isolated from the rectal contents of Plateau pika in Yushu, Qinghai Province, China.</title>
        <authorList>
            <person name="Zhang G."/>
        </authorList>
    </citation>
    <scope>NUCLEOTIDE SEQUENCE [LARGE SCALE GENOMIC DNA]</scope>
    <source>
        <strain evidence="15 16">THG-MD21</strain>
    </source>
</reference>
<dbReference type="OrthoDB" id="9764895at2"/>
<dbReference type="InterPro" id="IPR009075">
    <property type="entry name" value="AcylCo_DH/oxidase_C"/>
</dbReference>
<dbReference type="PANTHER" id="PTHR42803:SF1">
    <property type="entry name" value="BROAD-SPECIFICITY LINEAR ACYL-COA DEHYDROGENASE FADE5"/>
    <property type="match status" value="1"/>
</dbReference>